<evidence type="ECO:0000256" key="3">
    <source>
        <dbReference type="ARBA" id="ARBA00022827"/>
    </source>
</evidence>
<reference evidence="6 7" key="1">
    <citation type="journal article" date="2024" name="Commun. Biol.">
        <title>Comparative genomic analysis of thermophilic fungi reveals convergent evolutionary adaptations and gene losses.</title>
        <authorList>
            <person name="Steindorff A.S."/>
            <person name="Aguilar-Pontes M.V."/>
            <person name="Robinson A.J."/>
            <person name="Andreopoulos B."/>
            <person name="LaButti K."/>
            <person name="Kuo A."/>
            <person name="Mondo S."/>
            <person name="Riley R."/>
            <person name="Otillar R."/>
            <person name="Haridas S."/>
            <person name="Lipzen A."/>
            <person name="Grimwood J."/>
            <person name="Schmutz J."/>
            <person name="Clum A."/>
            <person name="Reid I.D."/>
            <person name="Moisan M.C."/>
            <person name="Butler G."/>
            <person name="Nguyen T.T.M."/>
            <person name="Dewar K."/>
            <person name="Conant G."/>
            <person name="Drula E."/>
            <person name="Henrissat B."/>
            <person name="Hansel C."/>
            <person name="Singer S."/>
            <person name="Hutchinson M.I."/>
            <person name="de Vries R.P."/>
            <person name="Natvig D.O."/>
            <person name="Powell A.J."/>
            <person name="Tsang A."/>
            <person name="Grigoriev I.V."/>
        </authorList>
    </citation>
    <scope>NUCLEOTIDE SEQUENCE [LARGE SCALE GENOMIC DNA]</scope>
    <source>
        <strain evidence="6 7">CBS 494.80</strain>
    </source>
</reference>
<evidence type="ECO:0000313" key="6">
    <source>
        <dbReference type="EMBL" id="KAL2068786.1"/>
    </source>
</evidence>
<protein>
    <recommendedName>
        <fullName evidence="8">Monooxigenase</fullName>
    </recommendedName>
</protein>
<comment type="caution">
    <text evidence="6">The sequence shown here is derived from an EMBL/GenBank/DDBJ whole genome shotgun (WGS) entry which is preliminary data.</text>
</comment>
<evidence type="ECO:0000256" key="5">
    <source>
        <dbReference type="SAM" id="MobiDB-lite"/>
    </source>
</evidence>
<dbReference type="EMBL" id="JAZHXI010000008">
    <property type="protein sequence ID" value="KAL2068786.1"/>
    <property type="molecule type" value="Genomic_DNA"/>
</dbReference>
<dbReference type="InterPro" id="IPR036188">
    <property type="entry name" value="FAD/NAD-bd_sf"/>
</dbReference>
<accession>A0ABR4CFN2</accession>
<dbReference type="SUPFAM" id="SSF51905">
    <property type="entry name" value="FAD/NAD(P)-binding domain"/>
    <property type="match status" value="3"/>
</dbReference>
<dbReference type="Pfam" id="PF00743">
    <property type="entry name" value="FMO-like"/>
    <property type="match status" value="1"/>
</dbReference>
<proteinExistence type="inferred from homology"/>
<evidence type="ECO:0000256" key="2">
    <source>
        <dbReference type="ARBA" id="ARBA00022630"/>
    </source>
</evidence>
<evidence type="ECO:0000256" key="1">
    <source>
        <dbReference type="ARBA" id="ARBA00010139"/>
    </source>
</evidence>
<dbReference type="PANTHER" id="PTHR42877:SF7">
    <property type="entry name" value="FLAVIN-BINDING MONOOXYGENASE-RELATED"/>
    <property type="match status" value="1"/>
</dbReference>
<gene>
    <name evidence="6" type="ORF">VTL71DRAFT_15124</name>
</gene>
<organism evidence="6 7">
    <name type="scientific">Oculimacula yallundae</name>
    <dbReference type="NCBI Taxonomy" id="86028"/>
    <lineage>
        <taxon>Eukaryota</taxon>
        <taxon>Fungi</taxon>
        <taxon>Dikarya</taxon>
        <taxon>Ascomycota</taxon>
        <taxon>Pezizomycotina</taxon>
        <taxon>Leotiomycetes</taxon>
        <taxon>Helotiales</taxon>
        <taxon>Ploettnerulaceae</taxon>
        <taxon>Oculimacula</taxon>
    </lineage>
</organism>
<name>A0ABR4CFN2_9HELO</name>
<keyword evidence="7" id="KW-1185">Reference proteome</keyword>
<sequence length="599" mass="67704">MSQPRVVTSSSAPDPSTFQDSNTPHENPWYNQDFDGFQISEQPLFQRRQIRLVCVGAGATGLQIAYKAERLLKDVTLQIYEKNSDIGGTWLENRYPGCTCDIPSHSYQFTWHRNPNWSTFYSGSEEIWRYFKDVATTYDLGKYVKFNTAVEKAVWNEEEGVWKLTLVSSDGTRFEDTCEILVNGSGVLNAWKYPDIPGIEDFKGKLMHSARWDSEFDLKGKTVAVIGGGSSAVQIVPQIQPIVGKLIPFLRSPVWVTTGFGAKFAGPGGTNFQYSPTQLKEFNTDPSAYNKYCRELEGELNKRFTMVNPPLNPASVPQAQTEQMHNKSQDQKNSRKLVANLMSTQLNNDPALTSKIIPDFALGCRRMTPGSGYLQSLTKDNVSVITSSVAKFTEKGVIDKTGQEHEVDVVICATGFNVSFTPHFEVIGRGGKSLKEEFGEIPKTYLAVTAANFPNLFLMLGSNSPVSHGSVLPIFDWHTRYMFSMIQKLQTENIKCFTPKPACVDEFFNYTHELMKRLTWSASCSSWFKMGKKDGPVTAVWAGSRLHYFEVMKNVRWEDYDITYWSKNRFQFLGNGYTQCELDPEGDPVWYFDDPFTKA</sequence>
<feature type="region of interest" description="Disordered" evidence="5">
    <location>
        <begin position="1"/>
        <end position="25"/>
    </location>
</feature>
<dbReference type="InterPro" id="IPR051209">
    <property type="entry name" value="FAD-bind_Monooxygenase_sf"/>
</dbReference>
<dbReference type="Proteomes" id="UP001595075">
    <property type="component" value="Unassembled WGS sequence"/>
</dbReference>
<keyword evidence="4" id="KW-0560">Oxidoreductase</keyword>
<comment type="similarity">
    <text evidence="1">Belongs to the FAD-binding monooxygenase family.</text>
</comment>
<evidence type="ECO:0000256" key="4">
    <source>
        <dbReference type="ARBA" id="ARBA00023002"/>
    </source>
</evidence>
<keyword evidence="2" id="KW-0285">Flavoprotein</keyword>
<keyword evidence="3" id="KW-0274">FAD</keyword>
<dbReference type="Gene3D" id="3.50.50.60">
    <property type="entry name" value="FAD/NAD(P)-binding domain"/>
    <property type="match status" value="2"/>
</dbReference>
<dbReference type="InterPro" id="IPR020946">
    <property type="entry name" value="Flavin_mOase-like"/>
</dbReference>
<dbReference type="PANTHER" id="PTHR42877">
    <property type="entry name" value="L-ORNITHINE N(5)-MONOOXYGENASE-RELATED"/>
    <property type="match status" value="1"/>
</dbReference>
<evidence type="ECO:0008006" key="8">
    <source>
        <dbReference type="Google" id="ProtNLM"/>
    </source>
</evidence>
<evidence type="ECO:0000313" key="7">
    <source>
        <dbReference type="Proteomes" id="UP001595075"/>
    </source>
</evidence>